<proteinExistence type="predicted"/>
<reference evidence="2 3" key="1">
    <citation type="submission" date="2015-10" db="EMBL/GenBank/DDBJ databases">
        <title>Full genome of DAOMC 229536 Phialocephala scopiformis, a fungal endophyte of spruce producing the potent anti-insectan compound rugulosin.</title>
        <authorList>
            <consortium name="DOE Joint Genome Institute"/>
            <person name="Walker A.K."/>
            <person name="Frasz S.L."/>
            <person name="Seifert K.A."/>
            <person name="Miller J.D."/>
            <person name="Mondo S.J."/>
            <person name="Labutti K."/>
            <person name="Lipzen A."/>
            <person name="Dockter R."/>
            <person name="Kennedy M."/>
            <person name="Grigoriev I.V."/>
            <person name="Spatafora J.W."/>
        </authorList>
    </citation>
    <scope>NUCLEOTIDE SEQUENCE [LARGE SCALE GENOMIC DNA]</scope>
    <source>
        <strain evidence="2 3">CBS 120377</strain>
    </source>
</reference>
<accession>A0A194XRG4</accession>
<dbReference type="EMBL" id="KQ947406">
    <property type="protein sequence ID" value="KUJ22741.1"/>
    <property type="molecule type" value="Genomic_DNA"/>
</dbReference>
<evidence type="ECO:0000313" key="2">
    <source>
        <dbReference type="EMBL" id="KUJ22741.1"/>
    </source>
</evidence>
<dbReference type="GeneID" id="28816345"/>
<dbReference type="AlphaFoldDB" id="A0A194XRG4"/>
<keyword evidence="3" id="KW-1185">Reference proteome</keyword>
<evidence type="ECO:0000256" key="1">
    <source>
        <dbReference type="SAM" id="Phobius"/>
    </source>
</evidence>
<dbReference type="InParanoid" id="A0A194XRG4"/>
<gene>
    <name evidence="2" type="ORF">LY89DRAFT_309335</name>
</gene>
<feature type="transmembrane region" description="Helical" evidence="1">
    <location>
        <begin position="18"/>
        <end position="36"/>
    </location>
</feature>
<keyword evidence="1" id="KW-0812">Transmembrane</keyword>
<name>A0A194XRG4_MOLSC</name>
<dbReference type="Proteomes" id="UP000070700">
    <property type="component" value="Unassembled WGS sequence"/>
</dbReference>
<dbReference type="RefSeq" id="XP_018077096.1">
    <property type="nucleotide sequence ID" value="XM_018206619.1"/>
</dbReference>
<evidence type="ECO:0000313" key="3">
    <source>
        <dbReference type="Proteomes" id="UP000070700"/>
    </source>
</evidence>
<keyword evidence="1" id="KW-1133">Transmembrane helix</keyword>
<protein>
    <submittedName>
        <fullName evidence="2">Uncharacterized protein</fullName>
    </submittedName>
</protein>
<sequence>MCLDGGKGHGHASGTWRAAKATIGSFHFLVLALVAARGEEFMPRRGKYIKVSYIFWRVKCWYQCSPLSSSLPRSTNPAQPWSMSRHTANLLRMLLKLFGESVNSSVHMHL</sequence>
<organism evidence="2 3">
    <name type="scientific">Mollisia scopiformis</name>
    <name type="common">Conifer needle endophyte fungus</name>
    <name type="synonym">Phialocephala scopiformis</name>
    <dbReference type="NCBI Taxonomy" id="149040"/>
    <lineage>
        <taxon>Eukaryota</taxon>
        <taxon>Fungi</taxon>
        <taxon>Dikarya</taxon>
        <taxon>Ascomycota</taxon>
        <taxon>Pezizomycotina</taxon>
        <taxon>Leotiomycetes</taxon>
        <taxon>Helotiales</taxon>
        <taxon>Mollisiaceae</taxon>
        <taxon>Mollisia</taxon>
    </lineage>
</organism>
<keyword evidence="1" id="KW-0472">Membrane</keyword>
<dbReference type="KEGG" id="psco:LY89DRAFT_309335"/>